<dbReference type="PROSITE" id="PS51375">
    <property type="entry name" value="PPR"/>
    <property type="match status" value="1"/>
</dbReference>
<feature type="repeat" description="PPR" evidence="3">
    <location>
        <begin position="261"/>
        <end position="297"/>
    </location>
</feature>
<evidence type="ECO:0000313" key="5">
    <source>
        <dbReference type="Proteomes" id="UP000032141"/>
    </source>
</evidence>
<dbReference type="EnsemblPlants" id="Bo7g011410.1">
    <property type="protein sequence ID" value="Bo7g011410.1"/>
    <property type="gene ID" value="Bo7g011410"/>
</dbReference>
<evidence type="ECO:0000313" key="4">
    <source>
        <dbReference type="EnsemblPlants" id="Bo7g011410.1"/>
    </source>
</evidence>
<dbReference type="eggNOG" id="KOG4197">
    <property type="taxonomic scope" value="Eukaryota"/>
</dbReference>
<evidence type="ECO:0000256" key="3">
    <source>
        <dbReference type="PROSITE-ProRule" id="PRU00708"/>
    </source>
</evidence>
<proteinExistence type="inferred from homology"/>
<dbReference type="OMA" id="LITWKEA"/>
<dbReference type="InterPro" id="IPR011990">
    <property type="entry name" value="TPR-like_helical_dom_sf"/>
</dbReference>
<keyword evidence="2" id="KW-0677">Repeat</keyword>
<name>A0A0D3D339_BRAOL</name>
<evidence type="ECO:0000256" key="2">
    <source>
        <dbReference type="ARBA" id="ARBA00022737"/>
    </source>
</evidence>
<accession>A0A0D3D339</accession>
<dbReference type="GO" id="GO:0003729">
    <property type="term" value="F:mRNA binding"/>
    <property type="evidence" value="ECO:0007669"/>
    <property type="project" value="UniProtKB-ARBA"/>
</dbReference>
<dbReference type="Gramene" id="Bo7g011410.1">
    <property type="protein sequence ID" value="Bo7g011410.1"/>
    <property type="gene ID" value="Bo7g011410"/>
</dbReference>
<reference evidence="4" key="2">
    <citation type="submission" date="2015-03" db="UniProtKB">
        <authorList>
            <consortium name="EnsemblPlants"/>
        </authorList>
    </citation>
    <scope>IDENTIFICATION</scope>
</reference>
<dbReference type="PANTHER" id="PTHR45717:SF46">
    <property type="entry name" value="PENTATRICOPEPTIDE REPEAT-CONTAINING PROTEIN"/>
    <property type="match status" value="1"/>
</dbReference>
<organism evidence="4 5">
    <name type="scientific">Brassica oleracea var. oleracea</name>
    <dbReference type="NCBI Taxonomy" id="109376"/>
    <lineage>
        <taxon>Eukaryota</taxon>
        <taxon>Viridiplantae</taxon>
        <taxon>Streptophyta</taxon>
        <taxon>Embryophyta</taxon>
        <taxon>Tracheophyta</taxon>
        <taxon>Spermatophyta</taxon>
        <taxon>Magnoliopsida</taxon>
        <taxon>eudicotyledons</taxon>
        <taxon>Gunneridae</taxon>
        <taxon>Pentapetalae</taxon>
        <taxon>rosids</taxon>
        <taxon>malvids</taxon>
        <taxon>Brassicales</taxon>
        <taxon>Brassicaceae</taxon>
        <taxon>Brassiceae</taxon>
        <taxon>Brassica</taxon>
    </lineage>
</organism>
<comment type="similarity">
    <text evidence="1">Belongs to the PPR family. P subfamily.</text>
</comment>
<keyword evidence="5" id="KW-1185">Reference proteome</keyword>
<dbReference type="Gene3D" id="1.25.40.10">
    <property type="entry name" value="Tetratricopeptide repeat domain"/>
    <property type="match status" value="1"/>
</dbReference>
<dbReference type="PANTHER" id="PTHR45717">
    <property type="entry name" value="OS12G0527900 PROTEIN"/>
    <property type="match status" value="1"/>
</dbReference>
<dbReference type="eggNOG" id="KOG0017">
    <property type="taxonomic scope" value="Eukaryota"/>
</dbReference>
<protein>
    <recommendedName>
        <fullName evidence="6">Pentatricopeptide repeat-containing protein</fullName>
    </recommendedName>
</protein>
<dbReference type="InterPro" id="IPR002885">
    <property type="entry name" value="PPR_rpt"/>
</dbReference>
<dbReference type="AlphaFoldDB" id="A0A0D3D339"/>
<reference evidence="4 5" key="1">
    <citation type="journal article" date="2014" name="Genome Biol.">
        <title>Transcriptome and methylome profiling reveals relics of genome dominance in the mesopolyploid Brassica oleracea.</title>
        <authorList>
            <person name="Parkin I.A."/>
            <person name="Koh C."/>
            <person name="Tang H."/>
            <person name="Robinson S.J."/>
            <person name="Kagale S."/>
            <person name="Clarke W.E."/>
            <person name="Town C.D."/>
            <person name="Nixon J."/>
            <person name="Krishnakumar V."/>
            <person name="Bidwell S.L."/>
            <person name="Denoeud F."/>
            <person name="Belcram H."/>
            <person name="Links M.G."/>
            <person name="Just J."/>
            <person name="Clarke C."/>
            <person name="Bender T."/>
            <person name="Huebert T."/>
            <person name="Mason A.S."/>
            <person name="Pires J.C."/>
            <person name="Barker G."/>
            <person name="Moore J."/>
            <person name="Walley P.G."/>
            <person name="Manoli S."/>
            <person name="Batley J."/>
            <person name="Edwards D."/>
            <person name="Nelson M.N."/>
            <person name="Wang X."/>
            <person name="Paterson A.H."/>
            <person name="King G."/>
            <person name="Bancroft I."/>
            <person name="Chalhoub B."/>
            <person name="Sharpe A.G."/>
        </authorList>
    </citation>
    <scope>NUCLEOTIDE SEQUENCE</scope>
    <source>
        <strain evidence="4 5">cv. TO1000</strain>
    </source>
</reference>
<evidence type="ECO:0008006" key="6">
    <source>
        <dbReference type="Google" id="ProtNLM"/>
    </source>
</evidence>
<dbReference type="GO" id="GO:0005739">
    <property type="term" value="C:mitochondrion"/>
    <property type="evidence" value="ECO:0007669"/>
    <property type="project" value="TreeGrafter"/>
</dbReference>
<dbReference type="Proteomes" id="UP000032141">
    <property type="component" value="Chromosome C7"/>
</dbReference>
<sequence>MIQPVTTKEGNNEIPLIKSDMKTEVMACDGEDAPLASISDEKTDNMRKKKKWWKKRSMEAQNRLKGTKTVYPVKINVDGSLKKSKWILNNCLLMTVSKKNYLITQRMVSETVVDLVLKEKGKEEDLVASIEKLSQKRRKSAKKKKKARRRFRNWVFVIPGDEAHQQVDVKHEKDNMEVYVNMVQYHEWCYQLFYTLHVLNKRFGLIFTKKKKGKTKLEYTWVEINPELVLTKCLRRHRKVRGIFFEEVEKFLEKGPENIRNESMYTVLIKKYAESGKKDIDRAEAVFKKMRELCCLLLKPSPFSSMTSLYISVGNKVKVDEILREMKENNVKVDSLTMAKAYLRVEELNDPMELMSLYAEAGDSKDVYRIWNLYKKTREQDNDGFLTLNFDDINGAAVMYYMITLPLEEWGKIGRNQVKPSELRDLIKNLQDSTQLPKTLEPFHGYVIKKFDLTEKVLGFKEAQNESDAKENMSLSLGNKIKHMVGGHTLMADRMWEPCGFEIYDWKYKKQMERFINQGPNVEEILKVKVLQVSDIYGSYGCKETSVTTSLLNGVFSHETYPLADKLYLHVSELEVWHEKIKISNDANICKSLREQVLLRMMSTEKHRKYLRAWKFKFRSKNLIGVCTSRSRYFDPGITKLFRVILVYSAVSTMRFEAAAEICLWAHHSSIRLIRRNEPEIKRLHEMSSSMSLKTSSEMSFILHEIGSETVEGIIGHNRGSFALELQRNENTPHVWHRWKNRVGKWQAVYVCIMWVLASSQSSNERGLLGLFLMTINEDLYGTKFYSRRLRLHQNYILDYITGRSLMHLWIHIELKKSTGTTMIFYKILHDLCHCRRLLEIPIVGDSGSSHNIDPGDGKSTIAGHIIYLSEGLNTWCTSKQETVELSSCEAALITWKEAAKLAIWHGELHRRILGREQRADILSSVLERLKFKDTRRVEHLSKMEFKLKGENVRLSLKKKRNLRNKLTSNPTELCFKGLGKYPNM</sequence>
<dbReference type="HOGENOM" id="CLU_302755_0_0_1"/>
<evidence type="ECO:0000256" key="1">
    <source>
        <dbReference type="ARBA" id="ARBA00007626"/>
    </source>
</evidence>